<reference evidence="8 9" key="1">
    <citation type="submission" date="2016-07" db="EMBL/GenBank/DDBJ databases">
        <title>Genomic analysis of zinc-resistant bacterium Mucilaginibacter pedocola TBZ30.</title>
        <authorList>
            <person name="Huang J."/>
            <person name="Tang J."/>
        </authorList>
    </citation>
    <scope>NUCLEOTIDE SEQUENCE [LARGE SCALE GENOMIC DNA]</scope>
    <source>
        <strain evidence="8 9">TBZ30</strain>
    </source>
</reference>
<dbReference type="Gene3D" id="1.25.40.390">
    <property type="match status" value="1"/>
</dbReference>
<dbReference type="Pfam" id="PF07980">
    <property type="entry name" value="SusD_RagB"/>
    <property type="match status" value="1"/>
</dbReference>
<dbReference type="Proteomes" id="UP000189739">
    <property type="component" value="Unassembled WGS sequence"/>
</dbReference>
<proteinExistence type="inferred from homology"/>
<dbReference type="STRING" id="1792845.BC343_02395"/>
<organism evidence="8 9">
    <name type="scientific">Mucilaginibacter pedocola</name>
    <dbReference type="NCBI Taxonomy" id="1792845"/>
    <lineage>
        <taxon>Bacteria</taxon>
        <taxon>Pseudomonadati</taxon>
        <taxon>Bacteroidota</taxon>
        <taxon>Sphingobacteriia</taxon>
        <taxon>Sphingobacteriales</taxon>
        <taxon>Sphingobacteriaceae</taxon>
        <taxon>Mucilaginibacter</taxon>
    </lineage>
</organism>
<dbReference type="InterPro" id="IPR011990">
    <property type="entry name" value="TPR-like_helical_dom_sf"/>
</dbReference>
<comment type="caution">
    <text evidence="8">The sequence shown here is derived from an EMBL/GenBank/DDBJ whole genome shotgun (WGS) entry which is preliminary data.</text>
</comment>
<dbReference type="PROSITE" id="PS51257">
    <property type="entry name" value="PROKAR_LIPOPROTEIN"/>
    <property type="match status" value="1"/>
</dbReference>
<evidence type="ECO:0000256" key="4">
    <source>
        <dbReference type="ARBA" id="ARBA00023136"/>
    </source>
</evidence>
<feature type="domain" description="RagB/SusD" evidence="6">
    <location>
        <begin position="338"/>
        <end position="450"/>
    </location>
</feature>
<dbReference type="InterPro" id="IPR033985">
    <property type="entry name" value="SusD-like_N"/>
</dbReference>
<keyword evidence="4" id="KW-0472">Membrane</keyword>
<keyword evidence="3" id="KW-0732">Signal</keyword>
<dbReference type="InterPro" id="IPR012944">
    <property type="entry name" value="SusD_RagB_dom"/>
</dbReference>
<comment type="subcellular location">
    <subcellularLocation>
        <location evidence="1">Cell outer membrane</location>
    </subcellularLocation>
</comment>
<dbReference type="GO" id="GO:0009279">
    <property type="term" value="C:cell outer membrane"/>
    <property type="evidence" value="ECO:0007669"/>
    <property type="project" value="UniProtKB-SubCell"/>
</dbReference>
<protein>
    <submittedName>
        <fullName evidence="8">Uncharacterized protein</fullName>
    </submittedName>
</protein>
<evidence type="ECO:0000313" key="8">
    <source>
        <dbReference type="EMBL" id="OOQ61932.1"/>
    </source>
</evidence>
<dbReference type="OrthoDB" id="653598at2"/>
<evidence type="ECO:0000256" key="2">
    <source>
        <dbReference type="ARBA" id="ARBA00006275"/>
    </source>
</evidence>
<dbReference type="Pfam" id="PF14322">
    <property type="entry name" value="SusD-like_3"/>
    <property type="match status" value="1"/>
</dbReference>
<keyword evidence="5" id="KW-0998">Cell outer membrane</keyword>
<gene>
    <name evidence="8" type="ORF">BC343_02395</name>
</gene>
<dbReference type="RefSeq" id="WP_078346115.1">
    <property type="nucleotide sequence ID" value="NZ_MBTF01000001.1"/>
</dbReference>
<dbReference type="AlphaFoldDB" id="A0A1S9PLU4"/>
<comment type="similarity">
    <text evidence="2">Belongs to the SusD family.</text>
</comment>
<keyword evidence="9" id="KW-1185">Reference proteome</keyword>
<dbReference type="SUPFAM" id="SSF48452">
    <property type="entry name" value="TPR-like"/>
    <property type="match status" value="1"/>
</dbReference>
<evidence type="ECO:0000256" key="1">
    <source>
        <dbReference type="ARBA" id="ARBA00004442"/>
    </source>
</evidence>
<accession>A0A1S9PLU4</accession>
<sequence length="456" mass="51366">MKNIYIIIILLLLSTGCTKEYLEKRPNKALLVPETLDDFQKLLDASFEANLNTITGLNEIAADNFQADEATLRSLDVIERNSYLWSQDIYEGNSVNDWNFLYQEVFVSNVVLSGLQKLDEKINASQYNAIKGTALYYRAESFYSLAQMFAVPYNAAAATILPGIPIRTDPDVNQIVSRGTLQQSYDRILADLQEAARLLPANVNVKIRPTNIAALGMLARVSITMGRYAEAFDYADQALHQNGTLIDYNTLTPTGSDSPFPMILPFGNEEVLGYNNLVGYSFFLEPLVVIDPQLYQSYADNDLRKTCYFADQGNGGFNYIGSYSGTYATLFGGPATDELYLIRSECSARLGNMVQALKDLNALLVKRWKAGTYRPVTISEAEKLLEIILIERRKELVGRGLRWTDLRRLNQDPRFATTLTRNYEGKTLTLAPEDKRYTFPIPMDEITRSGIEQNDR</sequence>
<evidence type="ECO:0000256" key="5">
    <source>
        <dbReference type="ARBA" id="ARBA00023237"/>
    </source>
</evidence>
<evidence type="ECO:0000259" key="6">
    <source>
        <dbReference type="Pfam" id="PF07980"/>
    </source>
</evidence>
<feature type="domain" description="SusD-like N-terminal" evidence="7">
    <location>
        <begin position="20"/>
        <end position="221"/>
    </location>
</feature>
<evidence type="ECO:0000313" key="9">
    <source>
        <dbReference type="Proteomes" id="UP000189739"/>
    </source>
</evidence>
<dbReference type="EMBL" id="MBTF01000001">
    <property type="protein sequence ID" value="OOQ61932.1"/>
    <property type="molecule type" value="Genomic_DNA"/>
</dbReference>
<evidence type="ECO:0000259" key="7">
    <source>
        <dbReference type="Pfam" id="PF14322"/>
    </source>
</evidence>
<name>A0A1S9PLU4_9SPHI</name>
<evidence type="ECO:0000256" key="3">
    <source>
        <dbReference type="ARBA" id="ARBA00022729"/>
    </source>
</evidence>